<organism evidence="5 6">
    <name type="scientific">Flexivirga aerilata</name>
    <dbReference type="NCBI Taxonomy" id="1656889"/>
    <lineage>
        <taxon>Bacteria</taxon>
        <taxon>Bacillati</taxon>
        <taxon>Actinomycetota</taxon>
        <taxon>Actinomycetes</taxon>
        <taxon>Micrococcales</taxon>
        <taxon>Dermacoccaceae</taxon>
        <taxon>Flexivirga</taxon>
    </lineage>
</organism>
<dbReference type="PROSITE" id="PS00893">
    <property type="entry name" value="NUDIX_BOX"/>
    <property type="match status" value="1"/>
</dbReference>
<dbReference type="Pfam" id="PF00293">
    <property type="entry name" value="NUDIX"/>
    <property type="match status" value="1"/>
</dbReference>
<reference evidence="5 6" key="1">
    <citation type="submission" date="2020-05" db="EMBL/GenBank/DDBJ databases">
        <title>Flexivirga sp. ID2601S isolated from air conditioner.</title>
        <authorList>
            <person name="Kim D.H."/>
        </authorList>
    </citation>
    <scope>NUCLEOTIDE SEQUENCE [LARGE SCALE GENOMIC DNA]</scope>
    <source>
        <strain evidence="5 6">ID2601S</strain>
    </source>
</reference>
<evidence type="ECO:0000259" key="4">
    <source>
        <dbReference type="PROSITE" id="PS51462"/>
    </source>
</evidence>
<keyword evidence="2 3" id="KW-0378">Hydrolase</keyword>
<dbReference type="PANTHER" id="PTHR43736">
    <property type="entry name" value="ADP-RIBOSE PYROPHOSPHATASE"/>
    <property type="match status" value="1"/>
</dbReference>
<dbReference type="InterPro" id="IPR015797">
    <property type="entry name" value="NUDIX_hydrolase-like_dom_sf"/>
</dbReference>
<name>A0A849AG13_9MICO</name>
<dbReference type="AlphaFoldDB" id="A0A849AG13"/>
<feature type="domain" description="Nudix hydrolase" evidence="4">
    <location>
        <begin position="33"/>
        <end position="156"/>
    </location>
</feature>
<proteinExistence type="inferred from homology"/>
<dbReference type="Gene3D" id="3.90.79.10">
    <property type="entry name" value="Nucleoside Triphosphate Pyrophosphohydrolase"/>
    <property type="match status" value="1"/>
</dbReference>
<evidence type="ECO:0000313" key="5">
    <source>
        <dbReference type="EMBL" id="NNG38148.1"/>
    </source>
</evidence>
<dbReference type="InterPro" id="IPR000086">
    <property type="entry name" value="NUDIX_hydrolase_dom"/>
</dbReference>
<evidence type="ECO:0000256" key="2">
    <source>
        <dbReference type="ARBA" id="ARBA00022801"/>
    </source>
</evidence>
<dbReference type="PRINTS" id="PR00502">
    <property type="entry name" value="NUDIXFAMILY"/>
</dbReference>
<dbReference type="Proteomes" id="UP000557772">
    <property type="component" value="Unassembled WGS sequence"/>
</dbReference>
<comment type="similarity">
    <text evidence="1 3">Belongs to the Nudix hydrolase family.</text>
</comment>
<accession>A0A849AG13</accession>
<evidence type="ECO:0000256" key="1">
    <source>
        <dbReference type="ARBA" id="ARBA00005582"/>
    </source>
</evidence>
<dbReference type="InterPro" id="IPR020084">
    <property type="entry name" value="NUDIX_hydrolase_CS"/>
</dbReference>
<dbReference type="SUPFAM" id="SSF55811">
    <property type="entry name" value="Nudix"/>
    <property type="match status" value="1"/>
</dbReference>
<dbReference type="PROSITE" id="PS51462">
    <property type="entry name" value="NUDIX"/>
    <property type="match status" value="1"/>
</dbReference>
<evidence type="ECO:0000313" key="6">
    <source>
        <dbReference type="Proteomes" id="UP000557772"/>
    </source>
</evidence>
<protein>
    <submittedName>
        <fullName evidence="5">NUDIX domain-containing protein</fullName>
    </submittedName>
</protein>
<keyword evidence="6" id="KW-1185">Reference proteome</keyword>
<comment type="caution">
    <text evidence="5">The sequence shown here is derived from an EMBL/GenBank/DDBJ whole genome shotgun (WGS) entry which is preliminary data.</text>
</comment>
<dbReference type="PANTHER" id="PTHR43736:SF1">
    <property type="entry name" value="DIHYDRONEOPTERIN TRIPHOSPHATE DIPHOSPHATASE"/>
    <property type="match status" value="1"/>
</dbReference>
<sequence length="167" mass="18643">MSHARPGPLRRLGLTLFRWLPTGPSYRLVRLTTPTFSVGAIALIEHDGALLALRQTHRRGVSLPGGLIERGERPEQAVAREVLEETGLRIDPGDAFATVFEPKLRHIDVIFRVLCDREPDIRVASEATDHEWLPLDEWWDIDSATARILAAVRAARHTPGPGRVLRA</sequence>
<dbReference type="EMBL" id="JABENB010000001">
    <property type="protein sequence ID" value="NNG38148.1"/>
    <property type="molecule type" value="Genomic_DNA"/>
</dbReference>
<dbReference type="InterPro" id="IPR020476">
    <property type="entry name" value="Nudix_hydrolase"/>
</dbReference>
<evidence type="ECO:0000256" key="3">
    <source>
        <dbReference type="RuleBase" id="RU003476"/>
    </source>
</evidence>
<gene>
    <name evidence="5" type="ORF">HJ588_02525</name>
</gene>
<dbReference type="GO" id="GO:0016787">
    <property type="term" value="F:hydrolase activity"/>
    <property type="evidence" value="ECO:0007669"/>
    <property type="project" value="UniProtKB-KW"/>
</dbReference>
<dbReference type="RefSeq" id="WP_171151639.1">
    <property type="nucleotide sequence ID" value="NZ_JABENB010000001.1"/>
</dbReference>